<evidence type="ECO:0000256" key="5">
    <source>
        <dbReference type="ARBA" id="ARBA00022989"/>
    </source>
</evidence>
<organism evidence="9 10">
    <name type="scientific">Candidatus Xianfuyuplasma coldseepsis</name>
    <dbReference type="NCBI Taxonomy" id="2782163"/>
    <lineage>
        <taxon>Bacteria</taxon>
        <taxon>Bacillati</taxon>
        <taxon>Mycoplasmatota</taxon>
        <taxon>Mollicutes</taxon>
        <taxon>Candidatus Izemoplasmatales</taxon>
        <taxon>Candidatus Izemoplasmataceae</taxon>
        <taxon>Candidatus Xianfuyuplasma</taxon>
    </lineage>
</organism>
<dbReference type="Proteomes" id="UP000514720">
    <property type="component" value="Chromosome"/>
</dbReference>
<evidence type="ECO:0000313" key="10">
    <source>
        <dbReference type="Proteomes" id="UP000514720"/>
    </source>
</evidence>
<feature type="transmembrane region" description="Helical" evidence="7">
    <location>
        <begin position="158"/>
        <end position="178"/>
    </location>
</feature>
<name>A0A7L7KW98_9MOLU</name>
<evidence type="ECO:0000256" key="3">
    <source>
        <dbReference type="ARBA" id="ARBA00022475"/>
    </source>
</evidence>
<evidence type="ECO:0000256" key="1">
    <source>
        <dbReference type="ARBA" id="ARBA00004651"/>
    </source>
</evidence>
<feature type="transmembrane region" description="Helical" evidence="7">
    <location>
        <begin position="130"/>
        <end position="152"/>
    </location>
</feature>
<dbReference type="CDD" id="cd06261">
    <property type="entry name" value="TM_PBP2"/>
    <property type="match status" value="1"/>
</dbReference>
<sequence>MQPNASSAVLETYENAPRKYWAKIIAFVIVFSLAAWSFDAINFGGINNVGFSVVRNILRYFVNPNYKMKFDPEAINYIQKYFFSWERYAVPYLMVETIMIAILGTFLGAIISIPFAFLSSKNITGEKGSWFGATLITMIRTVPIFVWGIVFIRVQGGAMAGVLAISVSSIGMISKLYIEVIEDIDTGILEALDSTGATTFQKIRFGIIPQLTASFLSTAIYRFEINVKNAAILGMVGAGGIGFTLIDALGSFNFPIVAVCLWGIIPVVLAIEYLSTWLRSKLAQSERS</sequence>
<keyword evidence="3" id="KW-1003">Cell membrane</keyword>
<dbReference type="NCBIfam" id="TIGR01097">
    <property type="entry name" value="PhnE"/>
    <property type="match status" value="1"/>
</dbReference>
<keyword evidence="6 7" id="KW-0472">Membrane</keyword>
<dbReference type="GO" id="GO:0015416">
    <property type="term" value="F:ABC-type phosphonate transporter activity"/>
    <property type="evidence" value="ECO:0007669"/>
    <property type="project" value="InterPro"/>
</dbReference>
<feature type="transmembrane region" description="Helical" evidence="7">
    <location>
        <begin position="20"/>
        <end position="38"/>
    </location>
</feature>
<evidence type="ECO:0000259" key="8">
    <source>
        <dbReference type="PROSITE" id="PS50928"/>
    </source>
</evidence>
<evidence type="ECO:0000256" key="2">
    <source>
        <dbReference type="ARBA" id="ARBA00022448"/>
    </source>
</evidence>
<protein>
    <submittedName>
        <fullName evidence="9">Phosphonate ABC transporter, permease protein PhnE</fullName>
    </submittedName>
</protein>
<evidence type="ECO:0000256" key="7">
    <source>
        <dbReference type="RuleBase" id="RU363032"/>
    </source>
</evidence>
<keyword evidence="4 7" id="KW-0812">Transmembrane</keyword>
<dbReference type="PANTHER" id="PTHR30043:SF1">
    <property type="entry name" value="ABC TRANSPORT SYSTEM PERMEASE PROTEIN P69"/>
    <property type="match status" value="1"/>
</dbReference>
<evidence type="ECO:0000256" key="4">
    <source>
        <dbReference type="ARBA" id="ARBA00022692"/>
    </source>
</evidence>
<dbReference type="InterPro" id="IPR000515">
    <property type="entry name" value="MetI-like"/>
</dbReference>
<dbReference type="GO" id="GO:0005886">
    <property type="term" value="C:plasma membrane"/>
    <property type="evidence" value="ECO:0007669"/>
    <property type="project" value="UniProtKB-SubCell"/>
</dbReference>
<dbReference type="Pfam" id="PF00528">
    <property type="entry name" value="BPD_transp_1"/>
    <property type="match status" value="1"/>
</dbReference>
<dbReference type="PANTHER" id="PTHR30043">
    <property type="entry name" value="PHOSPHONATES TRANSPORT SYSTEM PERMEASE PROTEIN"/>
    <property type="match status" value="1"/>
</dbReference>
<evidence type="ECO:0000313" key="9">
    <source>
        <dbReference type="EMBL" id="QMS85998.1"/>
    </source>
</evidence>
<dbReference type="AlphaFoldDB" id="A0A7L7KW98"/>
<feature type="transmembrane region" description="Helical" evidence="7">
    <location>
        <begin position="92"/>
        <end position="118"/>
    </location>
</feature>
<dbReference type="PROSITE" id="PS50928">
    <property type="entry name" value="ABC_TM1"/>
    <property type="match status" value="1"/>
</dbReference>
<keyword evidence="5 7" id="KW-1133">Transmembrane helix</keyword>
<feature type="transmembrane region" description="Helical" evidence="7">
    <location>
        <begin position="256"/>
        <end position="278"/>
    </location>
</feature>
<keyword evidence="10" id="KW-1185">Reference proteome</keyword>
<comment type="similarity">
    <text evidence="7">Belongs to the binding-protein-dependent transport system permease family.</text>
</comment>
<evidence type="ECO:0000256" key="6">
    <source>
        <dbReference type="ARBA" id="ARBA00023136"/>
    </source>
</evidence>
<dbReference type="SUPFAM" id="SSF161098">
    <property type="entry name" value="MetI-like"/>
    <property type="match status" value="1"/>
</dbReference>
<accession>A0A7L7KW98</accession>
<proteinExistence type="inferred from homology"/>
<gene>
    <name evidence="9" type="primary">phnE</name>
    <name evidence="9" type="ORF">G4Z02_02260</name>
</gene>
<dbReference type="InterPro" id="IPR035906">
    <property type="entry name" value="MetI-like_sf"/>
</dbReference>
<dbReference type="KEGG" id="xcl:G4Z02_02260"/>
<dbReference type="EMBL" id="CP048914">
    <property type="protein sequence ID" value="QMS85998.1"/>
    <property type="molecule type" value="Genomic_DNA"/>
</dbReference>
<dbReference type="Gene3D" id="1.10.3720.10">
    <property type="entry name" value="MetI-like"/>
    <property type="match status" value="1"/>
</dbReference>
<feature type="domain" description="ABC transmembrane type-1" evidence="8">
    <location>
        <begin position="94"/>
        <end position="275"/>
    </location>
</feature>
<dbReference type="InterPro" id="IPR005769">
    <property type="entry name" value="PhnE/PtxC"/>
</dbReference>
<keyword evidence="2 7" id="KW-0813">Transport</keyword>
<comment type="subcellular location">
    <subcellularLocation>
        <location evidence="1 7">Cell membrane</location>
        <topology evidence="1 7">Multi-pass membrane protein</topology>
    </subcellularLocation>
</comment>
<feature type="transmembrane region" description="Helical" evidence="7">
    <location>
        <begin position="230"/>
        <end position="250"/>
    </location>
</feature>
<reference evidence="9 10" key="1">
    <citation type="submission" date="2020-02" db="EMBL/GenBank/DDBJ databases">
        <authorList>
            <person name="Zheng R.K."/>
            <person name="Sun C.M."/>
        </authorList>
    </citation>
    <scope>NUCLEOTIDE SEQUENCE [LARGE SCALE GENOMIC DNA]</scope>
    <source>
        <strain evidence="10">zrk13</strain>
    </source>
</reference>